<keyword evidence="3" id="KW-0479">Metal-binding</keyword>
<dbReference type="HOGENOM" id="CLU_053697_1_1_9"/>
<comment type="cofactor">
    <cofactor evidence="1">
        <name>[4Fe-4S] cluster</name>
        <dbReference type="ChEBI" id="CHEBI:49883"/>
    </cofactor>
</comment>
<dbReference type="AlphaFoldDB" id="W8TG70"/>
<keyword evidence="5" id="KW-1185">Reference proteome</keyword>
<dbReference type="PATRIC" id="fig|1286171.3.peg.1484"/>
<gene>
    <name evidence="4" type="ORF">EAL2_c15330</name>
</gene>
<dbReference type="Gene3D" id="3.40.50.11890">
    <property type="match status" value="1"/>
</dbReference>
<dbReference type="OrthoDB" id="9810278at2"/>
<dbReference type="Proteomes" id="UP000019591">
    <property type="component" value="Chromosome"/>
</dbReference>
<name>W8TG70_PEPAC</name>
<dbReference type="KEGG" id="eac:EAL2_c15330"/>
<evidence type="ECO:0000256" key="2">
    <source>
        <dbReference type="ARBA" id="ARBA00005806"/>
    </source>
</evidence>
<dbReference type="InterPro" id="IPR010327">
    <property type="entry name" value="FldB/FldC_alpha/beta"/>
</dbReference>
<dbReference type="Pfam" id="PF06050">
    <property type="entry name" value="HGD-D"/>
    <property type="match status" value="1"/>
</dbReference>
<protein>
    <submittedName>
        <fullName evidence="4">2-hydroxyglutaryl-CoA dehydratase D-component</fullName>
    </submittedName>
</protein>
<keyword evidence="3" id="KW-0411">Iron-sulfur</keyword>
<evidence type="ECO:0000256" key="1">
    <source>
        <dbReference type="ARBA" id="ARBA00001966"/>
    </source>
</evidence>
<dbReference type="Gene3D" id="1.20.1270.370">
    <property type="match status" value="1"/>
</dbReference>
<accession>W8TG70</accession>
<reference evidence="4 5" key="1">
    <citation type="journal article" date="2014" name="Genome Announc.">
        <title>Complete Genome Sequence of Amino Acid-Utilizing Eubacterium acidaminophilum al-2 (DSM 3953).</title>
        <authorList>
            <person name="Poehlein A."/>
            <person name="Andreesen J.R."/>
            <person name="Daniel R."/>
        </authorList>
    </citation>
    <scope>NUCLEOTIDE SEQUENCE [LARGE SCALE GENOMIC DNA]</scope>
    <source>
        <strain evidence="4 5">DSM 3953</strain>
    </source>
</reference>
<evidence type="ECO:0000313" key="4">
    <source>
        <dbReference type="EMBL" id="AHM56828.1"/>
    </source>
</evidence>
<dbReference type="GO" id="GO:0051536">
    <property type="term" value="F:iron-sulfur cluster binding"/>
    <property type="evidence" value="ECO:0007669"/>
    <property type="project" value="UniProtKB-KW"/>
</dbReference>
<evidence type="ECO:0000256" key="3">
    <source>
        <dbReference type="ARBA" id="ARBA00023014"/>
    </source>
</evidence>
<dbReference type="PANTHER" id="PTHR30548:SF1">
    <property type="entry name" value="DEHYDRATASE SUBUNIT MJ0007-RELATED"/>
    <property type="match status" value="1"/>
</dbReference>
<evidence type="ECO:0000313" key="5">
    <source>
        <dbReference type="Proteomes" id="UP000019591"/>
    </source>
</evidence>
<dbReference type="Gene3D" id="3.40.50.11900">
    <property type="match status" value="1"/>
</dbReference>
<dbReference type="RefSeq" id="WP_025435808.1">
    <property type="nucleotide sequence ID" value="NZ_CP007452.1"/>
</dbReference>
<organism evidence="4 5">
    <name type="scientific">Peptoclostridium acidaminophilum DSM 3953</name>
    <dbReference type="NCBI Taxonomy" id="1286171"/>
    <lineage>
        <taxon>Bacteria</taxon>
        <taxon>Bacillati</taxon>
        <taxon>Bacillota</taxon>
        <taxon>Clostridia</taxon>
        <taxon>Peptostreptococcales</taxon>
        <taxon>Peptoclostridiaceae</taxon>
        <taxon>Peptoclostridium</taxon>
    </lineage>
</organism>
<dbReference type="PANTHER" id="PTHR30548">
    <property type="entry name" value="2-HYDROXYGLUTARYL-COA DEHYDRATASE, D-COMPONENT-RELATED"/>
    <property type="match status" value="1"/>
</dbReference>
<keyword evidence="3" id="KW-0408">Iron</keyword>
<dbReference type="EMBL" id="CP007452">
    <property type="protein sequence ID" value="AHM56828.1"/>
    <property type="molecule type" value="Genomic_DNA"/>
</dbReference>
<sequence>MADYKELWTSLDIDLEKHDQLCAVLPEFYGEIYMQQENRPEAMNYYNFVVSEIHGYRVQELADMRKDGKKVVGTFCVYVPDEIIVAANAASVGLCAGSEFWHPDGEKVVPRNTCPLVKAAAGALVGNTCPYFKSCDMLVGETTCDAKKKLWETFAEYTPIHVMNLSSMKREQDYINWQGEIKLFKERMEELTGVEVTAEKLSESTKLLNDKRRALQRLYETRKVANPPISGKDALLVTQIAFYDDPARFTQMTNQLCDELEKRIENGEGVFEKKAPRILITGIPMAIPNWKLHHIIETSGGAVVAEETCTGVKYFQNLVDESASTLEDHYKILADRYLKTNCACFTPNTSRIDDIVRLYKEYAADGVVYYTLPFCTTYAAEFKAVKEALAKENIPVINIESDYGLEDAGQIKTRLEAFFEMIGNK</sequence>
<comment type="similarity">
    <text evidence="2">Belongs to the FldB/FldC dehydratase alpha/beta subunit family.</text>
</comment>
<proteinExistence type="inferred from homology"/>
<dbReference type="eggNOG" id="COG1775">
    <property type="taxonomic scope" value="Bacteria"/>
</dbReference>
<dbReference type="STRING" id="1286171.EAL2_c15330"/>
<dbReference type="GO" id="GO:0016836">
    <property type="term" value="F:hydro-lyase activity"/>
    <property type="evidence" value="ECO:0007669"/>
    <property type="project" value="UniProtKB-ARBA"/>
</dbReference>
<dbReference type="InterPro" id="IPR047678">
    <property type="entry name" value="YjiM-like"/>
</dbReference>
<dbReference type="NCBIfam" id="NF040772">
    <property type="entry name" value="double_cubane"/>
    <property type="match status" value="1"/>
</dbReference>